<dbReference type="EMBL" id="CADEBD010000226">
    <property type="protein sequence ID" value="CAB3225566.1"/>
    <property type="molecule type" value="Genomic_DNA"/>
</dbReference>
<dbReference type="AlphaFoldDB" id="A0A8S0Z0C8"/>
<evidence type="ECO:0000256" key="1">
    <source>
        <dbReference type="SAM" id="MobiDB-lite"/>
    </source>
</evidence>
<comment type="caution">
    <text evidence="2">The sequence shown here is derived from an EMBL/GenBank/DDBJ whole genome shotgun (WGS) entry which is preliminary data.</text>
</comment>
<dbReference type="Proteomes" id="UP000494256">
    <property type="component" value="Unassembled WGS sequence"/>
</dbReference>
<dbReference type="OrthoDB" id="203862at2759"/>
<feature type="compositionally biased region" description="Basic and acidic residues" evidence="1">
    <location>
        <begin position="111"/>
        <end position="128"/>
    </location>
</feature>
<accession>A0A8S0Z0C8</accession>
<organism evidence="2 3">
    <name type="scientific">Arctia plantaginis</name>
    <name type="common">Wood tiger moth</name>
    <name type="synonym">Phalaena plantaginis</name>
    <dbReference type="NCBI Taxonomy" id="874455"/>
    <lineage>
        <taxon>Eukaryota</taxon>
        <taxon>Metazoa</taxon>
        <taxon>Ecdysozoa</taxon>
        <taxon>Arthropoda</taxon>
        <taxon>Hexapoda</taxon>
        <taxon>Insecta</taxon>
        <taxon>Pterygota</taxon>
        <taxon>Neoptera</taxon>
        <taxon>Endopterygota</taxon>
        <taxon>Lepidoptera</taxon>
        <taxon>Glossata</taxon>
        <taxon>Ditrysia</taxon>
        <taxon>Noctuoidea</taxon>
        <taxon>Erebidae</taxon>
        <taxon>Arctiinae</taxon>
        <taxon>Arctia</taxon>
    </lineage>
</organism>
<evidence type="ECO:0000313" key="2">
    <source>
        <dbReference type="EMBL" id="CAB3225566.1"/>
    </source>
</evidence>
<reference evidence="2 3" key="1">
    <citation type="submission" date="2020-04" db="EMBL/GenBank/DDBJ databases">
        <authorList>
            <person name="Wallbank WR R."/>
            <person name="Pardo Diaz C."/>
            <person name="Kozak K."/>
            <person name="Martin S."/>
            <person name="Jiggins C."/>
            <person name="Moest M."/>
            <person name="Warren A I."/>
            <person name="Byers J.R.P. K."/>
            <person name="Montejo-Kovacevich G."/>
            <person name="Yen C E."/>
        </authorList>
    </citation>
    <scope>NUCLEOTIDE SEQUENCE [LARGE SCALE GENOMIC DNA]</scope>
</reference>
<protein>
    <submittedName>
        <fullName evidence="2">Uncharacterized protein</fullName>
    </submittedName>
</protein>
<gene>
    <name evidence="2" type="ORF">APLA_LOCUS2305</name>
</gene>
<sequence>MHSFRRHIVVPIRSPLIIVLEQTKRTTTFATYTQRLIIYKVDHSCVVLDHTRATARPRTTTQMGGGSELDNSVVTIKAAGDPGCSSLLSTIALQKLQLRYSNKQSALSSNRCDRRKEEEKMKDLVSHM</sequence>
<name>A0A8S0Z0C8_ARCPL</name>
<feature type="region of interest" description="Disordered" evidence="1">
    <location>
        <begin position="102"/>
        <end position="128"/>
    </location>
</feature>
<proteinExistence type="predicted"/>
<evidence type="ECO:0000313" key="3">
    <source>
        <dbReference type="Proteomes" id="UP000494256"/>
    </source>
</evidence>